<proteinExistence type="predicted"/>
<evidence type="ECO:0000256" key="1">
    <source>
        <dbReference type="SAM" id="MobiDB-lite"/>
    </source>
</evidence>
<keyword evidence="3" id="KW-1185">Reference proteome</keyword>
<dbReference type="AlphaFoldDB" id="A0AA39L4B0"/>
<comment type="caution">
    <text evidence="2">The sequence shown here is derived from an EMBL/GenBank/DDBJ whole genome shotgun (WGS) entry which is preliminary data.</text>
</comment>
<organism evidence="2 3">
    <name type="scientific">Sarocladium strictum</name>
    <name type="common">Black bundle disease fungus</name>
    <name type="synonym">Acremonium strictum</name>
    <dbReference type="NCBI Taxonomy" id="5046"/>
    <lineage>
        <taxon>Eukaryota</taxon>
        <taxon>Fungi</taxon>
        <taxon>Dikarya</taxon>
        <taxon>Ascomycota</taxon>
        <taxon>Pezizomycotina</taxon>
        <taxon>Sordariomycetes</taxon>
        <taxon>Hypocreomycetidae</taxon>
        <taxon>Hypocreales</taxon>
        <taxon>Sarocladiaceae</taxon>
        <taxon>Sarocladium</taxon>
    </lineage>
</organism>
<protein>
    <submittedName>
        <fullName evidence="2">Uncharacterized protein</fullName>
    </submittedName>
</protein>
<dbReference type="EMBL" id="JAPDFR010000009">
    <property type="protein sequence ID" value="KAK0383465.1"/>
    <property type="molecule type" value="Genomic_DNA"/>
</dbReference>
<feature type="region of interest" description="Disordered" evidence="1">
    <location>
        <begin position="232"/>
        <end position="266"/>
    </location>
</feature>
<feature type="compositionally biased region" description="Basic and acidic residues" evidence="1">
    <location>
        <begin position="160"/>
        <end position="175"/>
    </location>
</feature>
<accession>A0AA39L4B0</accession>
<name>A0AA39L4B0_SARSR</name>
<evidence type="ECO:0000313" key="2">
    <source>
        <dbReference type="EMBL" id="KAK0383465.1"/>
    </source>
</evidence>
<feature type="compositionally biased region" description="Polar residues" evidence="1">
    <location>
        <begin position="252"/>
        <end position="262"/>
    </location>
</feature>
<sequence>MSAADSVGSLLADIANLIADAIRILTVSDKRHWGPDEHEHKRALDAVLDEARKDFQELSPLLNGQQNYEFDRRHQSLEELRLMRRKFGYHVENLREWSKAGGAIDPVWTRHLHVLQKELHRTQCRAARRVYNSGQEYSTRCLGAYIVHRTQRARSRRGRGRDSEANKPGEGERTSEAAAIDDAERSRRYLAELVACNRVGSFQRFGEQDIAFVCDFCDGHIVWEDLDRMPNARTAQAAQSPPPRDSRAHSSPEWQATGQTRSTSEDKQVVFAPVAIANHCAPPLNEWQAKLLCPYCEVDAQQPQDQDDDEDAWKPEREFDDLEGLQEHLEWHHGGTTVGSTVAGGGAACLIM</sequence>
<feature type="region of interest" description="Disordered" evidence="1">
    <location>
        <begin position="152"/>
        <end position="180"/>
    </location>
</feature>
<evidence type="ECO:0000313" key="3">
    <source>
        <dbReference type="Proteomes" id="UP001175261"/>
    </source>
</evidence>
<reference evidence="2" key="1">
    <citation type="submission" date="2022-10" db="EMBL/GenBank/DDBJ databases">
        <title>Determination and structural analysis of whole genome sequence of Sarocladium strictum F4-1.</title>
        <authorList>
            <person name="Hu L."/>
            <person name="Jiang Y."/>
        </authorList>
    </citation>
    <scope>NUCLEOTIDE SEQUENCE</scope>
    <source>
        <strain evidence="2">F4-1</strain>
    </source>
</reference>
<gene>
    <name evidence="2" type="ORF">NLU13_9376</name>
</gene>
<dbReference type="Proteomes" id="UP001175261">
    <property type="component" value="Unassembled WGS sequence"/>
</dbReference>